<evidence type="ECO:0000256" key="1">
    <source>
        <dbReference type="ARBA" id="ARBA00007447"/>
    </source>
</evidence>
<dbReference type="InParanoid" id="A0A0P0VDA0"/>
<reference evidence="5 6" key="2">
    <citation type="journal article" date="2013" name="Plant Cell Physiol.">
        <title>Rice Annotation Project Database (RAP-DB): an integrative and interactive database for rice genomics.</title>
        <authorList>
            <person name="Sakai H."/>
            <person name="Lee S.S."/>
            <person name="Tanaka T."/>
            <person name="Numa H."/>
            <person name="Kim J."/>
            <person name="Kawahara Y."/>
            <person name="Wakimoto H."/>
            <person name="Yang C.C."/>
            <person name="Iwamoto M."/>
            <person name="Abe T."/>
            <person name="Yamada Y."/>
            <person name="Muto A."/>
            <person name="Inokuchi H."/>
            <person name="Ikemura T."/>
            <person name="Matsumoto T."/>
            <person name="Sasaki T."/>
            <person name="Itoh T."/>
        </authorList>
    </citation>
    <scope>NUCLEOTIDE SEQUENCE [LARGE SCALE GENOMIC DNA]</scope>
    <source>
        <strain evidence="6">cv. Nipponbare</strain>
    </source>
</reference>
<keyword evidence="2" id="KW-0645">Protease</keyword>
<reference evidence="6" key="1">
    <citation type="journal article" date="2005" name="Nature">
        <title>The map-based sequence of the rice genome.</title>
        <authorList>
            <consortium name="International rice genome sequencing project (IRGSP)"/>
            <person name="Matsumoto T."/>
            <person name="Wu J."/>
            <person name="Kanamori H."/>
            <person name="Katayose Y."/>
            <person name="Fujisawa M."/>
            <person name="Namiki N."/>
            <person name="Mizuno H."/>
            <person name="Yamamoto K."/>
            <person name="Antonio B.A."/>
            <person name="Baba T."/>
            <person name="Sakata K."/>
            <person name="Nagamura Y."/>
            <person name="Aoki H."/>
            <person name="Arikawa K."/>
            <person name="Arita K."/>
            <person name="Bito T."/>
            <person name="Chiden Y."/>
            <person name="Fujitsuka N."/>
            <person name="Fukunaka R."/>
            <person name="Hamada M."/>
            <person name="Harada C."/>
            <person name="Hayashi A."/>
            <person name="Hijishita S."/>
            <person name="Honda M."/>
            <person name="Hosokawa S."/>
            <person name="Ichikawa Y."/>
            <person name="Idonuma A."/>
            <person name="Iijima M."/>
            <person name="Ikeda M."/>
            <person name="Ikeno M."/>
            <person name="Ito K."/>
            <person name="Ito S."/>
            <person name="Ito T."/>
            <person name="Ito Y."/>
            <person name="Ito Y."/>
            <person name="Iwabuchi A."/>
            <person name="Kamiya K."/>
            <person name="Karasawa W."/>
            <person name="Kurita K."/>
            <person name="Katagiri S."/>
            <person name="Kikuta A."/>
            <person name="Kobayashi H."/>
            <person name="Kobayashi N."/>
            <person name="Machita K."/>
            <person name="Maehara T."/>
            <person name="Masukawa M."/>
            <person name="Mizubayashi T."/>
            <person name="Mukai Y."/>
            <person name="Nagasaki H."/>
            <person name="Nagata Y."/>
            <person name="Naito S."/>
            <person name="Nakashima M."/>
            <person name="Nakama Y."/>
            <person name="Nakamichi Y."/>
            <person name="Nakamura M."/>
            <person name="Meguro A."/>
            <person name="Negishi M."/>
            <person name="Ohta I."/>
            <person name="Ohta T."/>
            <person name="Okamoto M."/>
            <person name="Ono N."/>
            <person name="Saji S."/>
            <person name="Sakaguchi M."/>
            <person name="Sakai K."/>
            <person name="Shibata M."/>
            <person name="Shimokawa T."/>
            <person name="Song J."/>
            <person name="Takazaki Y."/>
            <person name="Terasawa K."/>
            <person name="Tsugane M."/>
            <person name="Tsuji K."/>
            <person name="Ueda S."/>
            <person name="Waki K."/>
            <person name="Yamagata H."/>
            <person name="Yamamoto M."/>
            <person name="Yamamoto S."/>
            <person name="Yamane H."/>
            <person name="Yoshiki S."/>
            <person name="Yoshihara R."/>
            <person name="Yukawa K."/>
            <person name="Zhong H."/>
            <person name="Yano M."/>
            <person name="Yuan Q."/>
            <person name="Ouyang S."/>
            <person name="Liu J."/>
            <person name="Jones K.M."/>
            <person name="Gansberger K."/>
            <person name="Moffat K."/>
            <person name="Hill J."/>
            <person name="Bera J."/>
            <person name="Fadrosh D."/>
            <person name="Jin S."/>
            <person name="Johri S."/>
            <person name="Kim M."/>
            <person name="Overton L."/>
            <person name="Reardon M."/>
            <person name="Tsitrin T."/>
            <person name="Vuong H."/>
            <person name="Weaver B."/>
            <person name="Ciecko A."/>
            <person name="Tallon L."/>
            <person name="Jackson J."/>
            <person name="Pai G."/>
            <person name="Aken S.V."/>
            <person name="Utterback T."/>
            <person name="Reidmuller S."/>
            <person name="Feldblyum T."/>
            <person name="Hsiao J."/>
            <person name="Zismann V."/>
            <person name="Iobst S."/>
            <person name="de Vazeille A.R."/>
            <person name="Buell C.R."/>
            <person name="Ying K."/>
            <person name="Li Y."/>
            <person name="Lu T."/>
            <person name="Huang Y."/>
            <person name="Zhao Q."/>
            <person name="Feng Q."/>
            <person name="Zhang L."/>
            <person name="Zhu J."/>
            <person name="Weng Q."/>
            <person name="Mu J."/>
            <person name="Lu Y."/>
            <person name="Fan D."/>
            <person name="Liu Y."/>
            <person name="Guan J."/>
            <person name="Zhang Y."/>
            <person name="Yu S."/>
            <person name="Liu X."/>
            <person name="Zhang Y."/>
            <person name="Hong G."/>
            <person name="Han B."/>
            <person name="Choisne N."/>
            <person name="Demange N."/>
            <person name="Orjeda G."/>
            <person name="Samain S."/>
            <person name="Cattolico L."/>
            <person name="Pelletier E."/>
            <person name="Couloux A."/>
            <person name="Segurens B."/>
            <person name="Wincker P."/>
            <person name="D'Hont A."/>
            <person name="Scarpelli C."/>
            <person name="Weissenbach J."/>
            <person name="Salanoubat M."/>
            <person name="Quetier F."/>
            <person name="Yu Y."/>
            <person name="Kim H.R."/>
            <person name="Rambo T."/>
            <person name="Currie J."/>
            <person name="Collura K."/>
            <person name="Luo M."/>
            <person name="Yang T."/>
            <person name="Ammiraju J.S.S."/>
            <person name="Engler F."/>
            <person name="Soderlund C."/>
            <person name="Wing R.A."/>
            <person name="Palmer L.E."/>
            <person name="de la Bastide M."/>
            <person name="Spiegel L."/>
            <person name="Nascimento L."/>
            <person name="Zutavern T."/>
            <person name="O'Shaughnessy A."/>
            <person name="Dike S."/>
            <person name="Dedhia N."/>
            <person name="Preston R."/>
            <person name="Balija V."/>
            <person name="McCombie W.R."/>
            <person name="Chow T."/>
            <person name="Chen H."/>
            <person name="Chung M."/>
            <person name="Chen C."/>
            <person name="Shaw J."/>
            <person name="Wu H."/>
            <person name="Hsiao K."/>
            <person name="Chao Y."/>
            <person name="Chu M."/>
            <person name="Cheng C."/>
            <person name="Hour A."/>
            <person name="Lee P."/>
            <person name="Lin S."/>
            <person name="Lin Y."/>
            <person name="Liou J."/>
            <person name="Liu S."/>
            <person name="Hsing Y."/>
            <person name="Raghuvanshi S."/>
            <person name="Mohanty A."/>
            <person name="Bharti A.K."/>
            <person name="Gaur A."/>
            <person name="Gupta V."/>
            <person name="Kumar D."/>
            <person name="Ravi V."/>
            <person name="Vij S."/>
            <person name="Kapur A."/>
            <person name="Khurana P."/>
            <person name="Khurana P."/>
            <person name="Khurana J.P."/>
            <person name="Tyagi A.K."/>
            <person name="Gaikwad K."/>
            <person name="Singh A."/>
            <person name="Dalal V."/>
            <person name="Srivastava S."/>
            <person name="Dixit A."/>
            <person name="Pal A.K."/>
            <person name="Ghazi I.A."/>
            <person name="Yadav M."/>
            <person name="Pandit A."/>
            <person name="Bhargava A."/>
            <person name="Sureshbabu K."/>
            <person name="Batra K."/>
            <person name="Sharma T.R."/>
            <person name="Mohapatra T."/>
            <person name="Singh N.K."/>
            <person name="Messing J."/>
            <person name="Nelson A.B."/>
            <person name="Fuks G."/>
            <person name="Kavchok S."/>
            <person name="Keizer G."/>
            <person name="Linton E."/>
            <person name="Llaca V."/>
            <person name="Song R."/>
            <person name="Tanyolac B."/>
            <person name="Young S."/>
            <person name="Ho-Il K."/>
            <person name="Hahn J.H."/>
            <person name="Sangsakoo G."/>
            <person name="Vanavichit A."/>
            <person name="de Mattos Luiz.A.T."/>
            <person name="Zimmer P.D."/>
            <person name="Malone G."/>
            <person name="Dellagostin O."/>
            <person name="de Oliveira A.C."/>
            <person name="Bevan M."/>
            <person name="Bancroft I."/>
            <person name="Minx P."/>
            <person name="Cordum H."/>
            <person name="Wilson R."/>
            <person name="Cheng Z."/>
            <person name="Jin W."/>
            <person name="Jiang J."/>
            <person name="Leong S.A."/>
            <person name="Iwama H."/>
            <person name="Gojobori T."/>
            <person name="Itoh T."/>
            <person name="Niimura Y."/>
            <person name="Fujii Y."/>
            <person name="Habara T."/>
            <person name="Sakai H."/>
            <person name="Sato Y."/>
            <person name="Wilson G."/>
            <person name="Kumar K."/>
            <person name="McCouch S."/>
            <person name="Juretic N."/>
            <person name="Hoen D."/>
            <person name="Wright S."/>
            <person name="Bruskiewich R."/>
            <person name="Bureau T."/>
            <person name="Miyao A."/>
            <person name="Hirochika H."/>
            <person name="Nishikawa T."/>
            <person name="Kadowaki K."/>
            <person name="Sugiura M."/>
            <person name="Burr B."/>
            <person name="Sasaki T."/>
        </authorList>
    </citation>
    <scope>NUCLEOTIDE SEQUENCE [LARGE SCALE GENOMIC DNA]</scope>
    <source>
        <strain evidence="6">cv. Nipponbare</strain>
    </source>
</reference>
<dbReference type="Proteomes" id="UP000059680">
    <property type="component" value="Chromosome 1"/>
</dbReference>
<dbReference type="InterPro" id="IPR033121">
    <property type="entry name" value="PEPTIDASE_A1"/>
</dbReference>
<evidence type="ECO:0000259" key="4">
    <source>
        <dbReference type="PROSITE" id="PS51767"/>
    </source>
</evidence>
<dbReference type="PROSITE" id="PS51767">
    <property type="entry name" value="PEPTIDASE_A1"/>
    <property type="match status" value="1"/>
</dbReference>
<comment type="similarity">
    <text evidence="1">Belongs to the peptidase A1 family.</text>
</comment>
<keyword evidence="6" id="KW-1185">Reference proteome</keyword>
<organism evidence="5 6">
    <name type="scientific">Oryza sativa subsp. japonica</name>
    <name type="common">Rice</name>
    <dbReference type="NCBI Taxonomy" id="39947"/>
    <lineage>
        <taxon>Eukaryota</taxon>
        <taxon>Viridiplantae</taxon>
        <taxon>Streptophyta</taxon>
        <taxon>Embryophyta</taxon>
        <taxon>Tracheophyta</taxon>
        <taxon>Spermatophyta</taxon>
        <taxon>Magnoliopsida</taxon>
        <taxon>Liliopsida</taxon>
        <taxon>Poales</taxon>
        <taxon>Poaceae</taxon>
        <taxon>BOP clade</taxon>
        <taxon>Oryzoideae</taxon>
        <taxon>Oryzeae</taxon>
        <taxon>Oryzinae</taxon>
        <taxon>Oryza</taxon>
        <taxon>Oryza sativa</taxon>
    </lineage>
</organism>
<dbReference type="PaxDb" id="39947-A0A0P0VDA0"/>
<dbReference type="InterPro" id="IPR032861">
    <property type="entry name" value="TAXi_N"/>
</dbReference>
<protein>
    <submittedName>
        <fullName evidence="5">Os01g0967050 protein</fullName>
    </submittedName>
</protein>
<sequence length="132" mass="13721">MCQALQSPWSRCSPPDTGCAYYFSYGDGTSTDGILATETFTLGTDAAVRGVASGCGTENLGSIDNSFGLVGMGRGPPSLVSLKKNVLHSSTSSRVVSFLSRPRARLVPSQQQLQQVVRLLPPAAAAGDAATR</sequence>
<dbReference type="PANTHER" id="PTHR47967:SF27">
    <property type="entry name" value="OS07G0533600 PROTEIN"/>
    <property type="match status" value="1"/>
</dbReference>
<evidence type="ECO:0000256" key="3">
    <source>
        <dbReference type="ARBA" id="ARBA00022801"/>
    </source>
</evidence>
<dbReference type="Gene3D" id="2.40.70.10">
    <property type="entry name" value="Acid Proteases"/>
    <property type="match status" value="1"/>
</dbReference>
<evidence type="ECO:0000313" key="5">
    <source>
        <dbReference type="EMBL" id="BAS76391.1"/>
    </source>
</evidence>
<dbReference type="STRING" id="39947.A0A0P0VDA0"/>
<accession>A0A0P0VDA0</accession>
<dbReference type="GO" id="GO:0008233">
    <property type="term" value="F:peptidase activity"/>
    <property type="evidence" value="ECO:0007669"/>
    <property type="project" value="UniProtKB-KW"/>
</dbReference>
<proteinExistence type="inferred from homology"/>
<keyword evidence="3" id="KW-0378">Hydrolase</keyword>
<dbReference type="GO" id="GO:0006508">
    <property type="term" value="P:proteolysis"/>
    <property type="evidence" value="ECO:0007669"/>
    <property type="project" value="UniProtKB-KW"/>
</dbReference>
<reference evidence="5 6" key="3">
    <citation type="journal article" date="2013" name="Rice">
        <title>Improvement of the Oryza sativa Nipponbare reference genome using next generation sequence and optical map data.</title>
        <authorList>
            <person name="Kawahara Y."/>
            <person name="de la Bastide M."/>
            <person name="Hamilton J.P."/>
            <person name="Kanamori H."/>
            <person name="McCombie W.R."/>
            <person name="Ouyang S."/>
            <person name="Schwartz D.C."/>
            <person name="Tanaka T."/>
            <person name="Wu J."/>
            <person name="Zhou S."/>
            <person name="Childs K.L."/>
            <person name="Davidson R.M."/>
            <person name="Lin H."/>
            <person name="Quesada-Ocampo L."/>
            <person name="Vaillancourt B."/>
            <person name="Sakai H."/>
            <person name="Lee S.S."/>
            <person name="Kim J."/>
            <person name="Numa H."/>
            <person name="Itoh T."/>
            <person name="Buell C.R."/>
            <person name="Matsumoto T."/>
        </authorList>
    </citation>
    <scope>NUCLEOTIDE SEQUENCE [LARGE SCALE GENOMIC DNA]</scope>
    <source>
        <strain evidence="6">cv. Nipponbare</strain>
    </source>
</reference>
<gene>
    <name evidence="5" type="ordered locus">Os01g0967050</name>
    <name evidence="5" type="ORF">OSNPB_010967050</name>
</gene>
<name>A0A0P0VDA0_ORYSJ</name>
<evidence type="ECO:0000256" key="2">
    <source>
        <dbReference type="ARBA" id="ARBA00022670"/>
    </source>
</evidence>
<evidence type="ECO:0000313" key="6">
    <source>
        <dbReference type="Proteomes" id="UP000059680"/>
    </source>
</evidence>
<feature type="domain" description="Peptidase A1" evidence="4">
    <location>
        <begin position="1"/>
        <end position="132"/>
    </location>
</feature>
<dbReference type="AlphaFoldDB" id="A0A0P0VDA0"/>
<dbReference type="SUPFAM" id="SSF50630">
    <property type="entry name" value="Acid proteases"/>
    <property type="match status" value="1"/>
</dbReference>
<dbReference type="PANTHER" id="PTHR47967">
    <property type="entry name" value="OS07G0603500 PROTEIN-RELATED"/>
    <property type="match status" value="1"/>
</dbReference>
<dbReference type="InterPro" id="IPR051708">
    <property type="entry name" value="Plant_Aspart_Prot_A1"/>
</dbReference>
<dbReference type="InterPro" id="IPR021109">
    <property type="entry name" value="Peptidase_aspartic_dom_sf"/>
</dbReference>
<dbReference type="EMBL" id="AP014957">
    <property type="protein sequence ID" value="BAS76391.1"/>
    <property type="molecule type" value="Genomic_DNA"/>
</dbReference>
<dbReference type="Pfam" id="PF14543">
    <property type="entry name" value="TAXi_N"/>
    <property type="match status" value="1"/>
</dbReference>